<name>A0A0V0GWT8_SOLCH</name>
<proteinExistence type="predicted"/>
<protein>
    <submittedName>
        <fullName evidence="1">Putative ovule protein</fullName>
    </submittedName>
</protein>
<sequence length="63" mass="7213">SLIVMLKLKNNEMITILCISGCQITIQQQHTRIISHVGFAKGRMYADLTFTFVVYVSEIFSFL</sequence>
<dbReference type="AlphaFoldDB" id="A0A0V0GWT8"/>
<organism evidence="1">
    <name type="scientific">Solanum chacoense</name>
    <name type="common">Chaco potato</name>
    <dbReference type="NCBI Taxonomy" id="4108"/>
    <lineage>
        <taxon>Eukaryota</taxon>
        <taxon>Viridiplantae</taxon>
        <taxon>Streptophyta</taxon>
        <taxon>Embryophyta</taxon>
        <taxon>Tracheophyta</taxon>
        <taxon>Spermatophyta</taxon>
        <taxon>Magnoliopsida</taxon>
        <taxon>eudicotyledons</taxon>
        <taxon>Gunneridae</taxon>
        <taxon>Pentapetalae</taxon>
        <taxon>asterids</taxon>
        <taxon>lamiids</taxon>
        <taxon>Solanales</taxon>
        <taxon>Solanaceae</taxon>
        <taxon>Solanoideae</taxon>
        <taxon>Solaneae</taxon>
        <taxon>Solanum</taxon>
    </lineage>
</organism>
<reference evidence="1" key="1">
    <citation type="submission" date="2015-12" db="EMBL/GenBank/DDBJ databases">
        <title>Gene expression during late stages of embryo sac development: a critical building block for successful pollen-pistil interactions.</title>
        <authorList>
            <person name="Liu Y."/>
            <person name="Joly V."/>
            <person name="Sabar M."/>
            <person name="Matton D.P."/>
        </authorList>
    </citation>
    <scope>NUCLEOTIDE SEQUENCE</scope>
</reference>
<dbReference type="EMBL" id="GEDG01029365">
    <property type="protein sequence ID" value="JAP12594.1"/>
    <property type="molecule type" value="Transcribed_RNA"/>
</dbReference>
<evidence type="ECO:0000313" key="1">
    <source>
        <dbReference type="EMBL" id="JAP12594.1"/>
    </source>
</evidence>
<accession>A0A0V0GWT8</accession>
<feature type="non-terminal residue" evidence="1">
    <location>
        <position position="1"/>
    </location>
</feature>